<reference evidence="2 3" key="1">
    <citation type="journal article" date="2019" name="Commun. Biol.">
        <title>The bagworm genome reveals a unique fibroin gene that provides high tensile strength.</title>
        <authorList>
            <person name="Kono N."/>
            <person name="Nakamura H."/>
            <person name="Ohtoshi R."/>
            <person name="Tomita M."/>
            <person name="Numata K."/>
            <person name="Arakawa K."/>
        </authorList>
    </citation>
    <scope>NUCLEOTIDE SEQUENCE [LARGE SCALE GENOMIC DNA]</scope>
</reference>
<sequence>MRSTHTFLGEKSCNAYVCCRPRAKPGPFKRAPGEGEPPGDERRHLKGRCPAPEPARYVLVAGARLSAARASRGIWLRHPSRGIISIANDSRKIGLKLFACPHPPPADQPPRALAPDP</sequence>
<accession>A0A4C1UXU6</accession>
<protein>
    <submittedName>
        <fullName evidence="2">Uncharacterized protein</fullName>
    </submittedName>
</protein>
<proteinExistence type="predicted"/>
<gene>
    <name evidence="2" type="ORF">EVAR_76137_1</name>
</gene>
<feature type="region of interest" description="Disordered" evidence="1">
    <location>
        <begin position="22"/>
        <end position="49"/>
    </location>
</feature>
<comment type="caution">
    <text evidence="2">The sequence shown here is derived from an EMBL/GenBank/DDBJ whole genome shotgun (WGS) entry which is preliminary data.</text>
</comment>
<evidence type="ECO:0000313" key="3">
    <source>
        <dbReference type="Proteomes" id="UP000299102"/>
    </source>
</evidence>
<evidence type="ECO:0000313" key="2">
    <source>
        <dbReference type="EMBL" id="GBP30594.1"/>
    </source>
</evidence>
<dbReference type="Proteomes" id="UP000299102">
    <property type="component" value="Unassembled WGS sequence"/>
</dbReference>
<keyword evidence="3" id="KW-1185">Reference proteome</keyword>
<evidence type="ECO:0000256" key="1">
    <source>
        <dbReference type="SAM" id="MobiDB-lite"/>
    </source>
</evidence>
<dbReference type="EMBL" id="BGZK01000235">
    <property type="protein sequence ID" value="GBP30594.1"/>
    <property type="molecule type" value="Genomic_DNA"/>
</dbReference>
<dbReference type="AlphaFoldDB" id="A0A4C1UXU6"/>
<name>A0A4C1UXU6_EUMVA</name>
<organism evidence="2 3">
    <name type="scientific">Eumeta variegata</name>
    <name type="common">Bagworm moth</name>
    <name type="synonym">Eumeta japonica</name>
    <dbReference type="NCBI Taxonomy" id="151549"/>
    <lineage>
        <taxon>Eukaryota</taxon>
        <taxon>Metazoa</taxon>
        <taxon>Ecdysozoa</taxon>
        <taxon>Arthropoda</taxon>
        <taxon>Hexapoda</taxon>
        <taxon>Insecta</taxon>
        <taxon>Pterygota</taxon>
        <taxon>Neoptera</taxon>
        <taxon>Endopterygota</taxon>
        <taxon>Lepidoptera</taxon>
        <taxon>Glossata</taxon>
        <taxon>Ditrysia</taxon>
        <taxon>Tineoidea</taxon>
        <taxon>Psychidae</taxon>
        <taxon>Oiketicinae</taxon>
        <taxon>Eumeta</taxon>
    </lineage>
</organism>